<name>L8GNN4_ACACF</name>
<dbReference type="AlphaFoldDB" id="L8GNN4"/>
<organism evidence="2 3">
    <name type="scientific">Acanthamoeba castellanii (strain ATCC 30010 / Neff)</name>
    <dbReference type="NCBI Taxonomy" id="1257118"/>
    <lineage>
        <taxon>Eukaryota</taxon>
        <taxon>Amoebozoa</taxon>
        <taxon>Discosea</taxon>
        <taxon>Longamoebia</taxon>
        <taxon>Centramoebida</taxon>
        <taxon>Acanthamoebidae</taxon>
        <taxon>Acanthamoeba</taxon>
    </lineage>
</organism>
<gene>
    <name evidence="2" type="ORF">ACA1_077050</name>
</gene>
<keyword evidence="1" id="KW-1133">Transmembrane helix</keyword>
<dbReference type="KEGG" id="acan:ACA1_077050"/>
<dbReference type="RefSeq" id="XP_004335864.1">
    <property type="nucleotide sequence ID" value="XM_004335816.1"/>
</dbReference>
<dbReference type="EMBL" id="KB008074">
    <property type="protein sequence ID" value="ELR13851.1"/>
    <property type="molecule type" value="Genomic_DNA"/>
</dbReference>
<accession>L8GNN4</accession>
<proteinExistence type="predicted"/>
<evidence type="ECO:0000256" key="1">
    <source>
        <dbReference type="SAM" id="Phobius"/>
    </source>
</evidence>
<reference evidence="2 3" key="1">
    <citation type="journal article" date="2013" name="Genome Biol.">
        <title>Genome of Acanthamoeba castellanii highlights extensive lateral gene transfer and early evolution of tyrosine kinase signaling.</title>
        <authorList>
            <person name="Clarke M."/>
            <person name="Lohan A.J."/>
            <person name="Liu B."/>
            <person name="Lagkouvardos I."/>
            <person name="Roy S."/>
            <person name="Zafar N."/>
            <person name="Bertelli C."/>
            <person name="Schilde C."/>
            <person name="Kianianmomeni A."/>
            <person name="Burglin T.R."/>
            <person name="Frech C."/>
            <person name="Turcotte B."/>
            <person name="Kopec K.O."/>
            <person name="Synnott J.M."/>
            <person name="Choo C."/>
            <person name="Paponov I."/>
            <person name="Finkler A."/>
            <person name="Soon Heng Tan C."/>
            <person name="Hutchins A.P."/>
            <person name="Weinmeier T."/>
            <person name="Rattei T."/>
            <person name="Chu J.S."/>
            <person name="Gimenez G."/>
            <person name="Irimia M."/>
            <person name="Rigden D.J."/>
            <person name="Fitzpatrick D.A."/>
            <person name="Lorenzo-Morales J."/>
            <person name="Bateman A."/>
            <person name="Chiu C.H."/>
            <person name="Tang P."/>
            <person name="Hegemann P."/>
            <person name="Fromm H."/>
            <person name="Raoult D."/>
            <person name="Greub G."/>
            <person name="Miranda-Saavedra D."/>
            <person name="Chen N."/>
            <person name="Nash P."/>
            <person name="Ginger M.L."/>
            <person name="Horn M."/>
            <person name="Schaap P."/>
            <person name="Caler L."/>
            <person name="Loftus B."/>
        </authorList>
    </citation>
    <scope>NUCLEOTIDE SEQUENCE [LARGE SCALE GENOMIC DNA]</scope>
    <source>
        <strain evidence="2 3">Neff</strain>
    </source>
</reference>
<protein>
    <submittedName>
        <fullName evidence="2">Uncharacterized protein</fullName>
    </submittedName>
</protein>
<dbReference type="GeneID" id="14914407"/>
<evidence type="ECO:0000313" key="2">
    <source>
        <dbReference type="EMBL" id="ELR13851.1"/>
    </source>
</evidence>
<sequence>MGSAEDVEMGAKDDAPVAPVVDYTSQGTYTEESACLSCTDARESDTGCCFCACENCFFCEGLHAWYKCCHYKKYRSPAVVLCEHCIGESATYGRRTFWSICFIPLLFIFAFLLFAEAAFWAFVAFVALCLSICVLAVMVAASGRR</sequence>
<feature type="transmembrane region" description="Helical" evidence="1">
    <location>
        <begin position="120"/>
        <end position="141"/>
    </location>
</feature>
<dbReference type="VEuPathDB" id="AmoebaDB:ACA1_077050"/>
<feature type="transmembrane region" description="Helical" evidence="1">
    <location>
        <begin position="96"/>
        <end position="114"/>
    </location>
</feature>
<evidence type="ECO:0000313" key="3">
    <source>
        <dbReference type="Proteomes" id="UP000011083"/>
    </source>
</evidence>
<keyword evidence="1" id="KW-0472">Membrane</keyword>
<keyword evidence="1" id="KW-0812">Transmembrane</keyword>
<dbReference type="Proteomes" id="UP000011083">
    <property type="component" value="Unassembled WGS sequence"/>
</dbReference>
<keyword evidence="3" id="KW-1185">Reference proteome</keyword>